<proteinExistence type="predicted"/>
<protein>
    <submittedName>
        <fullName evidence="1">DUF3987 domain-containing protein</fullName>
    </submittedName>
</protein>
<dbReference type="InterPro" id="IPR025048">
    <property type="entry name" value="DUF3987"/>
</dbReference>
<evidence type="ECO:0000313" key="2">
    <source>
        <dbReference type="Proteomes" id="UP001243717"/>
    </source>
</evidence>
<gene>
    <name evidence="1" type="ORF">QEH59_06395</name>
</gene>
<reference evidence="1 2" key="1">
    <citation type="submission" date="2023-04" db="EMBL/GenBank/DDBJ databases">
        <title>A novel bacteria isolated from coastal sediment.</title>
        <authorList>
            <person name="Liu X.-J."/>
            <person name="Du Z.-J."/>
        </authorList>
    </citation>
    <scope>NUCLEOTIDE SEQUENCE [LARGE SCALE GENOMIC DNA]</scope>
    <source>
        <strain evidence="1 2">SDUM461004</strain>
    </source>
</reference>
<dbReference type="Proteomes" id="UP001243717">
    <property type="component" value="Unassembled WGS sequence"/>
</dbReference>
<accession>A0ABU1AGU5</accession>
<keyword evidence="2" id="KW-1185">Reference proteome</keyword>
<dbReference type="EMBL" id="JARXIC010000008">
    <property type="protein sequence ID" value="MDQ8194045.1"/>
    <property type="molecule type" value="Genomic_DNA"/>
</dbReference>
<sequence length="306" mass="34929">MLKKTATGANRYYQGTTFAPDPMGKQRELSCDQPYLTYYGVTTPAQFFDSISHSSIEGGWLCRVLFFIELDQKRAKGPREMKYSGGAMMPKHVNEVLQFFRDADPDRSETLDFSKYEPTDESRREAVYTEPKPFPITIDADADEWLHDRCESLRMEAVAASNDDMASMVGRLREICTRLALIDAVSDTLGRRGDLRQARVTLDNAQRAFRMALHNVRRKYAILERNVGTSERVRIEAKIIDKVRSSPAGFITFDQLRNIVKRSSFSEAACRDQLIAELEQEGRIRVEGQGIRRTFYATQMVHSKSA</sequence>
<organism evidence="1 2">
    <name type="scientific">Thalassobacterium sedimentorum</name>
    <dbReference type="NCBI Taxonomy" id="3041258"/>
    <lineage>
        <taxon>Bacteria</taxon>
        <taxon>Pseudomonadati</taxon>
        <taxon>Verrucomicrobiota</taxon>
        <taxon>Opitutia</taxon>
        <taxon>Puniceicoccales</taxon>
        <taxon>Coraliomargaritaceae</taxon>
        <taxon>Thalassobacterium</taxon>
    </lineage>
</organism>
<comment type="caution">
    <text evidence="1">The sequence shown here is derived from an EMBL/GenBank/DDBJ whole genome shotgun (WGS) entry which is preliminary data.</text>
</comment>
<name>A0ABU1AGU5_9BACT</name>
<dbReference type="RefSeq" id="WP_308984528.1">
    <property type="nucleotide sequence ID" value="NZ_JARXIC010000008.1"/>
</dbReference>
<evidence type="ECO:0000313" key="1">
    <source>
        <dbReference type="EMBL" id="MDQ8194045.1"/>
    </source>
</evidence>
<dbReference type="Pfam" id="PF13148">
    <property type="entry name" value="DUF3987"/>
    <property type="match status" value="1"/>
</dbReference>